<dbReference type="OrthoDB" id="3190646at2"/>
<evidence type="ECO:0000313" key="2">
    <source>
        <dbReference type="Proteomes" id="UP000248749"/>
    </source>
</evidence>
<dbReference type="SUPFAM" id="SSF81606">
    <property type="entry name" value="PP2C-like"/>
    <property type="match status" value="1"/>
</dbReference>
<sequence>MRVTIATEPAPGHANEDFAAATANAVVLLDGAGLSGVDDGGYIHGVAWYVRRLGAELIVGLAHQPPSSLTQILADAIGHVAASHNKTCDLNHPGTPSSTVVLVDFDGPRLRYLVLADSVLVINELGKQQVISDGREADAGRRHRRAMDAIPADTAAHDDARRAYVETLRGYRNHPGGFWVAAADPRAASEALTGEVDRGRVESLLLLSDGASRPVDRFGLMTWDEIAELVGAAGCPALLRRVRDAENSDPRGRRWPRGKIHDDAAIVYCDFR</sequence>
<reference evidence="1 2" key="1">
    <citation type="submission" date="2018-01" db="EMBL/GenBank/DDBJ databases">
        <title>Draft genome sequence of Salinispora sp. 13K206.</title>
        <authorList>
            <person name="Sahin N."/>
            <person name="Saygin H."/>
            <person name="Ay H."/>
        </authorList>
    </citation>
    <scope>NUCLEOTIDE SEQUENCE [LARGE SCALE GENOMIC DNA]</scope>
    <source>
        <strain evidence="1 2">13K206</strain>
    </source>
</reference>
<evidence type="ECO:0000313" key="1">
    <source>
        <dbReference type="EMBL" id="PZF99698.1"/>
    </source>
</evidence>
<dbReference type="EMBL" id="POUB01000055">
    <property type="protein sequence ID" value="PZF99698.1"/>
    <property type="molecule type" value="Genomic_DNA"/>
</dbReference>
<dbReference type="InterPro" id="IPR036457">
    <property type="entry name" value="PPM-type-like_dom_sf"/>
</dbReference>
<gene>
    <name evidence="1" type="ORF">C1I99_10925</name>
</gene>
<dbReference type="AlphaFoldDB" id="A0A2W2D7F0"/>
<proteinExistence type="predicted"/>
<dbReference type="Proteomes" id="UP000248749">
    <property type="component" value="Unassembled WGS sequence"/>
</dbReference>
<accession>A0A2W2D7F0</accession>
<dbReference type="Gene3D" id="3.60.40.10">
    <property type="entry name" value="PPM-type phosphatase domain"/>
    <property type="match status" value="1"/>
</dbReference>
<organism evidence="1 2">
    <name type="scientific">Micromonospora deserti</name>
    <dbReference type="NCBI Taxonomy" id="2070366"/>
    <lineage>
        <taxon>Bacteria</taxon>
        <taxon>Bacillati</taxon>
        <taxon>Actinomycetota</taxon>
        <taxon>Actinomycetes</taxon>
        <taxon>Micromonosporales</taxon>
        <taxon>Micromonosporaceae</taxon>
        <taxon>Micromonospora</taxon>
    </lineage>
</organism>
<protein>
    <submittedName>
        <fullName evidence="1">Integrase</fullName>
    </submittedName>
</protein>
<name>A0A2W2D7F0_9ACTN</name>
<keyword evidence="2" id="KW-1185">Reference proteome</keyword>
<comment type="caution">
    <text evidence="1">The sequence shown here is derived from an EMBL/GenBank/DDBJ whole genome shotgun (WGS) entry which is preliminary data.</text>
</comment>
<dbReference type="RefSeq" id="WP_111134101.1">
    <property type="nucleotide sequence ID" value="NZ_POUB01000055.1"/>
</dbReference>